<keyword evidence="5" id="KW-0479">Metal-binding</keyword>
<dbReference type="InterPro" id="IPR008930">
    <property type="entry name" value="Terpenoid_cyclase/PrenylTrfase"/>
</dbReference>
<evidence type="ECO:0000313" key="11">
    <source>
        <dbReference type="EMBL" id="EJW04730.1"/>
    </source>
</evidence>
<keyword evidence="6" id="KW-0677">Repeat</keyword>
<comment type="cofactor">
    <cofactor evidence="1">
        <name>Zn(2+)</name>
        <dbReference type="ChEBI" id="CHEBI:29105"/>
    </cofactor>
</comment>
<dbReference type="Proteomes" id="UP000003163">
    <property type="component" value="Unassembled WGS sequence"/>
</dbReference>
<keyword evidence="3" id="KW-0637">Prenyltransferase</keyword>
<keyword evidence="4" id="KW-0808">Transferase</keyword>
<dbReference type="EMBL" id="AFBI03000014">
    <property type="protein sequence ID" value="EJW04730.1"/>
    <property type="molecule type" value="Genomic_DNA"/>
</dbReference>
<evidence type="ECO:0000256" key="4">
    <source>
        <dbReference type="ARBA" id="ARBA00022679"/>
    </source>
</evidence>
<sequence length="349" mass="39983">MDEEKRSKTECFINKIAKEQDFRYLLSKPIRLSTLYWYVASLRMLQIPFSKFSIPREEIIEYVYKCRNKDGLFGGEIGYPSNILATLNALQIFYVCKEQFYDTSIIGTILENFVDKETGAVKACKLGEFDTRYSCCLILILGLLLNNIEHSDDIFVNRKKNLSSAFNAENFLKLIKHPRKNVLCRHLNKIESVNLQNYLYKIVEFMLKCQNEDGGFGALPNCESHAANTFCVISSLRVLGLLNLIDTDKVADNIVFRQQTDGGFNGRINKKPDVCYSYWAYMCLVMMDKGDYIGTNELRTFIYSCLDDDGGFCDRKGNEPDLFHTLYALMSLSILGDKNLDYADPGYGI</sequence>
<feature type="domain" description="Prenyltransferase alpha-alpha toroid" evidence="10">
    <location>
        <begin position="6"/>
        <end position="347"/>
    </location>
</feature>
<evidence type="ECO:0000259" key="10">
    <source>
        <dbReference type="Pfam" id="PF00432"/>
    </source>
</evidence>
<dbReference type="InterPro" id="IPR001330">
    <property type="entry name" value="Prenyltrans"/>
</dbReference>
<reference evidence="12" key="2">
    <citation type="submission" date="2015-07" db="EMBL/GenBank/DDBJ databases">
        <title>Contrasting host-pathogen interactions and genome evolution in two generalist and specialist microsporidian pathogens of mosquitoes.</title>
        <authorList>
            <consortium name="The Broad Institute Genomics Platform"/>
            <consortium name="The Broad Institute Genome Sequencing Center for Infectious Disease"/>
            <person name="Cuomo C.A."/>
            <person name="Sanscrainte N.D."/>
            <person name="Goldberg J.M."/>
            <person name="Heiman D."/>
            <person name="Young S."/>
            <person name="Zeng Q."/>
            <person name="Becnel J.J."/>
            <person name="Birren B.W."/>
        </authorList>
    </citation>
    <scope>NUCLEOTIDE SEQUENCE [LARGE SCALE GENOMIC DNA]</scope>
    <source>
        <strain evidence="12">USNM 41457</strain>
    </source>
</reference>
<evidence type="ECO:0000256" key="1">
    <source>
        <dbReference type="ARBA" id="ARBA00001947"/>
    </source>
</evidence>
<dbReference type="OMA" id="AESHCGQ"/>
<dbReference type="GO" id="GO:0046872">
    <property type="term" value="F:metal ion binding"/>
    <property type="evidence" value="ECO:0007669"/>
    <property type="project" value="UniProtKB-KW"/>
</dbReference>
<proteinExistence type="inferred from homology"/>
<gene>
    <name evidence="11" type="ORF">EDEG_01073</name>
</gene>
<dbReference type="PANTHER" id="PTHR11774">
    <property type="entry name" value="GERANYLGERANYL TRANSFERASE TYPE BETA SUBUNIT"/>
    <property type="match status" value="1"/>
</dbReference>
<keyword evidence="12" id="KW-1185">Reference proteome</keyword>
<dbReference type="GO" id="GO:0004663">
    <property type="term" value="F:Rab geranylgeranyltransferase activity"/>
    <property type="evidence" value="ECO:0007669"/>
    <property type="project" value="TreeGrafter"/>
</dbReference>
<evidence type="ECO:0000256" key="3">
    <source>
        <dbReference type="ARBA" id="ARBA00022602"/>
    </source>
</evidence>
<dbReference type="InterPro" id="IPR045089">
    <property type="entry name" value="PGGT1B-like"/>
</dbReference>
<evidence type="ECO:0000256" key="6">
    <source>
        <dbReference type="ARBA" id="ARBA00022737"/>
    </source>
</evidence>
<evidence type="ECO:0000256" key="7">
    <source>
        <dbReference type="ARBA" id="ARBA00022833"/>
    </source>
</evidence>
<dbReference type="InParanoid" id="J9DQA0"/>
<name>J9DQA0_EDHAE</name>
<dbReference type="HOGENOM" id="CLU_028946_3_0_1"/>
<evidence type="ECO:0000256" key="9">
    <source>
        <dbReference type="ARBA" id="ARBA00032766"/>
    </source>
</evidence>
<dbReference type="VEuPathDB" id="MicrosporidiaDB:EDEG_01073"/>
<comment type="similarity">
    <text evidence="2">Belongs to the protein prenyltransferase subunit beta family.</text>
</comment>
<dbReference type="Pfam" id="PF00432">
    <property type="entry name" value="Prenyltrans"/>
    <property type="match status" value="1"/>
</dbReference>
<reference evidence="11 12" key="1">
    <citation type="submission" date="2011-08" db="EMBL/GenBank/DDBJ databases">
        <authorList>
            <person name="Liu Z.J."/>
            <person name="Shi F.L."/>
            <person name="Lu J.Q."/>
            <person name="Li M."/>
            <person name="Wang Z.L."/>
        </authorList>
    </citation>
    <scope>NUCLEOTIDE SEQUENCE [LARGE SCALE GENOMIC DNA]</scope>
    <source>
        <strain evidence="11 12">USNM 41457</strain>
    </source>
</reference>
<dbReference type="OrthoDB" id="5428259at2759"/>
<dbReference type="AlphaFoldDB" id="J9DQA0"/>
<dbReference type="Gene3D" id="1.50.10.20">
    <property type="match status" value="1"/>
</dbReference>
<keyword evidence="7" id="KW-0862">Zinc</keyword>
<organism evidence="11 12">
    <name type="scientific">Edhazardia aedis (strain USNM 41457)</name>
    <name type="common">Microsporidian parasite</name>
    <dbReference type="NCBI Taxonomy" id="1003232"/>
    <lineage>
        <taxon>Eukaryota</taxon>
        <taxon>Fungi</taxon>
        <taxon>Fungi incertae sedis</taxon>
        <taxon>Microsporidia</taxon>
        <taxon>Edhazardia</taxon>
    </lineage>
</organism>
<dbReference type="SUPFAM" id="SSF48239">
    <property type="entry name" value="Terpenoid cyclases/Protein prenyltransferases"/>
    <property type="match status" value="1"/>
</dbReference>
<evidence type="ECO:0000313" key="12">
    <source>
        <dbReference type="Proteomes" id="UP000003163"/>
    </source>
</evidence>
<comment type="caution">
    <text evidence="11">The sequence shown here is derived from an EMBL/GenBank/DDBJ whole genome shotgun (WGS) entry which is preliminary data.</text>
</comment>
<dbReference type="GO" id="GO:0005968">
    <property type="term" value="C:Rab-protein geranylgeranyltransferase complex"/>
    <property type="evidence" value="ECO:0007669"/>
    <property type="project" value="TreeGrafter"/>
</dbReference>
<dbReference type="PANTHER" id="PTHR11774:SF11">
    <property type="entry name" value="GERANYLGERANYL TRANSFERASE TYPE-2 SUBUNIT BETA"/>
    <property type="match status" value="1"/>
</dbReference>
<evidence type="ECO:0000256" key="5">
    <source>
        <dbReference type="ARBA" id="ARBA00022723"/>
    </source>
</evidence>
<dbReference type="STRING" id="1003232.J9DQA0"/>
<evidence type="ECO:0000256" key="8">
    <source>
        <dbReference type="ARBA" id="ARBA00030816"/>
    </source>
</evidence>
<accession>J9DQA0</accession>
<evidence type="ECO:0000256" key="2">
    <source>
        <dbReference type="ARBA" id="ARBA00010497"/>
    </source>
</evidence>
<protein>
    <recommendedName>
        <fullName evidence="8">Geranylgeranyl transferase type II subunit beta</fullName>
    </recommendedName>
    <alternativeName>
        <fullName evidence="9">Type II protein geranyl-geranyltransferase subunit beta</fullName>
    </alternativeName>
</protein>